<gene>
    <name evidence="2" type="ORF">LTR62_007319</name>
</gene>
<dbReference type="AlphaFoldDB" id="A0AAN7YME7"/>
<evidence type="ECO:0000313" key="3">
    <source>
        <dbReference type="Proteomes" id="UP001310890"/>
    </source>
</evidence>
<sequence length="99" mass="11605">MAAPSGFLALPAEIRNRIYEYVLLQHHVSMAPFAINPHTPGLLRVNKQARAEAIGIYYLRNNFKIWLLREQVGRLNHRLPKVVRRVMYQSRWELVVVEV</sequence>
<dbReference type="Pfam" id="PF20150">
    <property type="entry name" value="2EXR"/>
    <property type="match status" value="1"/>
</dbReference>
<name>A0AAN7YME7_9PEZI</name>
<dbReference type="PANTHER" id="PTHR42085:SF8">
    <property type="entry name" value="F-BOX DOMAIN-CONTAINING PROTEIN"/>
    <property type="match status" value="1"/>
</dbReference>
<dbReference type="InterPro" id="IPR045518">
    <property type="entry name" value="2EXR"/>
</dbReference>
<dbReference type="InterPro" id="IPR038883">
    <property type="entry name" value="AN11006-like"/>
</dbReference>
<dbReference type="EMBL" id="JAVRRL010000007">
    <property type="protein sequence ID" value="KAK5116645.1"/>
    <property type="molecule type" value="Genomic_DNA"/>
</dbReference>
<accession>A0AAN7YME7</accession>
<proteinExistence type="predicted"/>
<dbReference type="PANTHER" id="PTHR42085">
    <property type="entry name" value="F-BOX DOMAIN-CONTAINING PROTEIN"/>
    <property type="match status" value="1"/>
</dbReference>
<organism evidence="2 3">
    <name type="scientific">Meristemomyces frigidus</name>
    <dbReference type="NCBI Taxonomy" id="1508187"/>
    <lineage>
        <taxon>Eukaryota</taxon>
        <taxon>Fungi</taxon>
        <taxon>Dikarya</taxon>
        <taxon>Ascomycota</taxon>
        <taxon>Pezizomycotina</taxon>
        <taxon>Dothideomycetes</taxon>
        <taxon>Dothideomycetidae</taxon>
        <taxon>Mycosphaerellales</taxon>
        <taxon>Teratosphaeriaceae</taxon>
        <taxon>Meristemomyces</taxon>
    </lineage>
</organism>
<protein>
    <recommendedName>
        <fullName evidence="1">2EXR domain-containing protein</fullName>
    </recommendedName>
</protein>
<dbReference type="Proteomes" id="UP001310890">
    <property type="component" value="Unassembled WGS sequence"/>
</dbReference>
<reference evidence="2" key="1">
    <citation type="submission" date="2023-08" db="EMBL/GenBank/DDBJ databases">
        <title>Black Yeasts Isolated from many extreme environments.</title>
        <authorList>
            <person name="Coleine C."/>
            <person name="Stajich J.E."/>
            <person name="Selbmann L."/>
        </authorList>
    </citation>
    <scope>NUCLEOTIDE SEQUENCE</scope>
    <source>
        <strain evidence="2">CCFEE 5401</strain>
    </source>
</reference>
<feature type="domain" description="2EXR" evidence="1">
    <location>
        <begin position="7"/>
        <end position="58"/>
    </location>
</feature>
<evidence type="ECO:0000259" key="1">
    <source>
        <dbReference type="Pfam" id="PF20150"/>
    </source>
</evidence>
<evidence type="ECO:0000313" key="2">
    <source>
        <dbReference type="EMBL" id="KAK5116645.1"/>
    </source>
</evidence>
<comment type="caution">
    <text evidence="2">The sequence shown here is derived from an EMBL/GenBank/DDBJ whole genome shotgun (WGS) entry which is preliminary data.</text>
</comment>